<reference evidence="1" key="1">
    <citation type="submission" date="2014-11" db="EMBL/GenBank/DDBJ databases">
        <authorList>
            <person name="Amaro Gonzalez C."/>
        </authorList>
    </citation>
    <scope>NUCLEOTIDE SEQUENCE</scope>
</reference>
<dbReference type="EMBL" id="GBXM01095769">
    <property type="protein sequence ID" value="JAH12808.1"/>
    <property type="molecule type" value="Transcribed_RNA"/>
</dbReference>
<evidence type="ECO:0000313" key="1">
    <source>
        <dbReference type="EMBL" id="JAH12808.1"/>
    </source>
</evidence>
<protein>
    <submittedName>
        <fullName evidence="1">Uncharacterized protein</fullName>
    </submittedName>
</protein>
<name>A0A0E9Q9P0_ANGAN</name>
<organism evidence="1">
    <name type="scientific">Anguilla anguilla</name>
    <name type="common">European freshwater eel</name>
    <name type="synonym">Muraena anguilla</name>
    <dbReference type="NCBI Taxonomy" id="7936"/>
    <lineage>
        <taxon>Eukaryota</taxon>
        <taxon>Metazoa</taxon>
        <taxon>Chordata</taxon>
        <taxon>Craniata</taxon>
        <taxon>Vertebrata</taxon>
        <taxon>Euteleostomi</taxon>
        <taxon>Actinopterygii</taxon>
        <taxon>Neopterygii</taxon>
        <taxon>Teleostei</taxon>
        <taxon>Anguilliformes</taxon>
        <taxon>Anguillidae</taxon>
        <taxon>Anguilla</taxon>
    </lineage>
</organism>
<dbReference type="AlphaFoldDB" id="A0A0E9Q9P0"/>
<sequence>MQSQTGFLHQLRLSAGGPCSPCKHTRQTVDLLSPFRATEIPVPRLTPQPAMYWPVESLATISTISLGSIIRQYHSIQGYCFSRIHDRTKMYSSDTKS</sequence>
<reference evidence="1" key="2">
    <citation type="journal article" date="2015" name="Fish Shellfish Immunol.">
        <title>Early steps in the European eel (Anguilla anguilla)-Vibrio vulnificus interaction in the gills: Role of the RtxA13 toxin.</title>
        <authorList>
            <person name="Callol A."/>
            <person name="Pajuelo D."/>
            <person name="Ebbesson L."/>
            <person name="Teles M."/>
            <person name="MacKenzie S."/>
            <person name="Amaro C."/>
        </authorList>
    </citation>
    <scope>NUCLEOTIDE SEQUENCE</scope>
</reference>
<accession>A0A0E9Q9P0</accession>
<proteinExistence type="predicted"/>